<evidence type="ECO:0000256" key="6">
    <source>
        <dbReference type="PROSITE-ProRule" id="PRU00267"/>
    </source>
</evidence>
<feature type="DNA-binding region" description="HMG box" evidence="6">
    <location>
        <begin position="47"/>
        <end position="136"/>
    </location>
</feature>
<evidence type="ECO:0000256" key="1">
    <source>
        <dbReference type="ARBA" id="ARBA00004123"/>
    </source>
</evidence>
<name>A0A1V9X7B1_9ACAR</name>
<keyword evidence="10" id="KW-1185">Reference proteome</keyword>
<feature type="compositionally biased region" description="Low complexity" evidence="7">
    <location>
        <begin position="228"/>
        <end position="238"/>
    </location>
</feature>
<dbReference type="InParanoid" id="A0A1V9X7B1"/>
<accession>A0A1V9X7B1</accession>
<dbReference type="Gene3D" id="1.10.30.10">
    <property type="entry name" value="High mobility group box domain"/>
    <property type="match status" value="1"/>
</dbReference>
<feature type="region of interest" description="Disordered" evidence="7">
    <location>
        <begin position="228"/>
        <end position="329"/>
    </location>
</feature>
<evidence type="ECO:0000313" key="9">
    <source>
        <dbReference type="EMBL" id="OQR69253.1"/>
    </source>
</evidence>
<comment type="caution">
    <text evidence="9">The sequence shown here is derived from an EMBL/GenBank/DDBJ whole genome shotgun (WGS) entry which is preliminary data.</text>
</comment>
<keyword evidence="3 6" id="KW-0238">DNA-binding</keyword>
<dbReference type="Pfam" id="PF00505">
    <property type="entry name" value="HMG_box"/>
    <property type="match status" value="1"/>
</dbReference>
<dbReference type="PANTHER" id="PTHR45803:SF5">
    <property type="entry name" value="SOX100B"/>
    <property type="match status" value="1"/>
</dbReference>
<proteinExistence type="predicted"/>
<protein>
    <submittedName>
        <fullName evidence="9">Transcription factor Sox-9-A-like</fullName>
    </submittedName>
</protein>
<dbReference type="EMBL" id="MNPL01021737">
    <property type="protein sequence ID" value="OQR69253.1"/>
    <property type="molecule type" value="Genomic_DNA"/>
</dbReference>
<dbReference type="Proteomes" id="UP000192247">
    <property type="component" value="Unassembled WGS sequence"/>
</dbReference>
<evidence type="ECO:0000256" key="7">
    <source>
        <dbReference type="SAM" id="MobiDB-lite"/>
    </source>
</evidence>
<evidence type="ECO:0000256" key="2">
    <source>
        <dbReference type="ARBA" id="ARBA00023015"/>
    </source>
</evidence>
<reference evidence="9 10" key="1">
    <citation type="journal article" date="2017" name="Gigascience">
        <title>Draft genome of the honey bee ectoparasitic mite, Tropilaelaps mercedesae, is shaped by the parasitic life history.</title>
        <authorList>
            <person name="Dong X."/>
            <person name="Armstrong S.D."/>
            <person name="Xia D."/>
            <person name="Makepeace B.L."/>
            <person name="Darby A.C."/>
            <person name="Kadowaki T."/>
        </authorList>
    </citation>
    <scope>NUCLEOTIDE SEQUENCE [LARGE SCALE GENOMIC DNA]</scope>
    <source>
        <strain evidence="9">Wuxi-XJTLU</strain>
    </source>
</reference>
<keyword evidence="2" id="KW-0805">Transcription regulation</keyword>
<comment type="subcellular location">
    <subcellularLocation>
        <location evidence="1">Nucleus</location>
    </subcellularLocation>
</comment>
<organism evidence="9 10">
    <name type="scientific">Tropilaelaps mercedesae</name>
    <dbReference type="NCBI Taxonomy" id="418985"/>
    <lineage>
        <taxon>Eukaryota</taxon>
        <taxon>Metazoa</taxon>
        <taxon>Ecdysozoa</taxon>
        <taxon>Arthropoda</taxon>
        <taxon>Chelicerata</taxon>
        <taxon>Arachnida</taxon>
        <taxon>Acari</taxon>
        <taxon>Parasitiformes</taxon>
        <taxon>Mesostigmata</taxon>
        <taxon>Gamasina</taxon>
        <taxon>Dermanyssoidea</taxon>
        <taxon>Laelapidae</taxon>
        <taxon>Tropilaelaps</taxon>
    </lineage>
</organism>
<dbReference type="InterPro" id="IPR036910">
    <property type="entry name" value="HMG_box_dom_sf"/>
</dbReference>
<dbReference type="GO" id="GO:0005634">
    <property type="term" value="C:nucleus"/>
    <property type="evidence" value="ECO:0007669"/>
    <property type="project" value="UniProtKB-SubCell"/>
</dbReference>
<sequence>MSVNSVESADVESAVARVLSGFDWALVPPVAAMRRPSLAAQKKRLHIKRPMNAFMVWAQAARRKLSDHHKNLHNAELSKTLGKLWNVSVEPHRSPVITSASVDCPFRQLSQEEKRPFIEEADRLRVLHKKEYPDYKYQPRRRVRKDDERGKSSNASGSEQQPVYQSIPIAPFVPSASHRESGHHTTTHHLGGTGTNLSGGLPVALTASGLGGLGSDVRFYDYASSMSTHFASPSSSSSPAMCREDSSVSRSPPTSPPIPNVGSGHPFDFATMPPTASTLPSSTNPVGASGGGGANGGGGGANHTLPSAFQTGSAHPIAESSSLISPAHSPASRLDVANTAPAYPTAATAVYPMPHHCRPADVFSASVMSSVENHGHNPFLPPYQANSGAGYPATPPTYYGDYYLSTTPTVGSGLPAGDASTSGGDYINHFPSVF</sequence>
<feature type="region of interest" description="Disordered" evidence="7">
    <location>
        <begin position="135"/>
        <end position="195"/>
    </location>
</feature>
<evidence type="ECO:0000256" key="4">
    <source>
        <dbReference type="ARBA" id="ARBA00023163"/>
    </source>
</evidence>
<evidence type="ECO:0000256" key="3">
    <source>
        <dbReference type="ARBA" id="ARBA00023125"/>
    </source>
</evidence>
<keyword evidence="4" id="KW-0804">Transcription</keyword>
<feature type="domain" description="HMG box" evidence="8">
    <location>
        <begin position="47"/>
        <end position="136"/>
    </location>
</feature>
<dbReference type="GO" id="GO:0000981">
    <property type="term" value="F:DNA-binding transcription factor activity, RNA polymerase II-specific"/>
    <property type="evidence" value="ECO:0007669"/>
    <property type="project" value="TreeGrafter"/>
</dbReference>
<dbReference type="InterPro" id="IPR050917">
    <property type="entry name" value="SOX_TF"/>
</dbReference>
<gene>
    <name evidence="9" type="ORF">BIW11_12377</name>
</gene>
<evidence type="ECO:0000256" key="5">
    <source>
        <dbReference type="ARBA" id="ARBA00023242"/>
    </source>
</evidence>
<keyword evidence="5 6" id="KW-0539">Nucleus</keyword>
<dbReference type="CDD" id="cd22031">
    <property type="entry name" value="HMG-box_SoxE"/>
    <property type="match status" value="1"/>
</dbReference>
<dbReference type="GO" id="GO:0000978">
    <property type="term" value="F:RNA polymerase II cis-regulatory region sequence-specific DNA binding"/>
    <property type="evidence" value="ECO:0007669"/>
    <property type="project" value="TreeGrafter"/>
</dbReference>
<dbReference type="SMART" id="SM00398">
    <property type="entry name" value="HMG"/>
    <property type="match status" value="1"/>
</dbReference>
<dbReference type="SUPFAM" id="SSF47095">
    <property type="entry name" value="HMG-box"/>
    <property type="match status" value="1"/>
</dbReference>
<dbReference type="InterPro" id="IPR009071">
    <property type="entry name" value="HMG_box_dom"/>
</dbReference>
<dbReference type="STRING" id="418985.A0A1V9X7B1"/>
<dbReference type="PANTHER" id="PTHR45803">
    <property type="entry name" value="SOX100B"/>
    <property type="match status" value="1"/>
</dbReference>
<dbReference type="AlphaFoldDB" id="A0A1V9X7B1"/>
<evidence type="ECO:0000259" key="8">
    <source>
        <dbReference type="PROSITE" id="PS50118"/>
    </source>
</evidence>
<feature type="compositionally biased region" description="Polar residues" evidence="7">
    <location>
        <begin position="274"/>
        <end position="286"/>
    </location>
</feature>
<feature type="compositionally biased region" description="Polar residues" evidence="7">
    <location>
        <begin position="304"/>
        <end position="324"/>
    </location>
</feature>
<evidence type="ECO:0000313" key="10">
    <source>
        <dbReference type="Proteomes" id="UP000192247"/>
    </source>
</evidence>
<dbReference type="OrthoDB" id="6247875at2759"/>
<feature type="compositionally biased region" description="Polar residues" evidence="7">
    <location>
        <begin position="152"/>
        <end position="164"/>
    </location>
</feature>
<dbReference type="PROSITE" id="PS50118">
    <property type="entry name" value="HMG_BOX_2"/>
    <property type="match status" value="1"/>
</dbReference>
<feature type="compositionally biased region" description="Gly residues" evidence="7">
    <location>
        <begin position="288"/>
        <end position="301"/>
    </location>
</feature>